<dbReference type="InterPro" id="IPR044524">
    <property type="entry name" value="Isoase_HisA-like"/>
</dbReference>
<dbReference type="Pfam" id="PF00977">
    <property type="entry name" value="His_biosynth"/>
    <property type="match status" value="1"/>
</dbReference>
<dbReference type="EMBL" id="BMLB01000002">
    <property type="protein sequence ID" value="GGK61214.1"/>
    <property type="molecule type" value="Genomic_DNA"/>
</dbReference>
<evidence type="ECO:0000256" key="5">
    <source>
        <dbReference type="RuleBase" id="RU003657"/>
    </source>
</evidence>
<dbReference type="Proteomes" id="UP000662111">
    <property type="component" value="Unassembled WGS sequence"/>
</dbReference>
<organism evidence="6 7">
    <name type="scientific">Ornithinimicrobium pekingense</name>
    <dbReference type="NCBI Taxonomy" id="384677"/>
    <lineage>
        <taxon>Bacteria</taxon>
        <taxon>Bacillati</taxon>
        <taxon>Actinomycetota</taxon>
        <taxon>Actinomycetes</taxon>
        <taxon>Micrococcales</taxon>
        <taxon>Ornithinimicrobiaceae</taxon>
        <taxon>Ornithinimicrobium</taxon>
    </lineage>
</organism>
<evidence type="ECO:0000313" key="7">
    <source>
        <dbReference type="Proteomes" id="UP000662111"/>
    </source>
</evidence>
<dbReference type="PANTHER" id="PTHR43090">
    <property type="entry name" value="1-(5-PHOSPHORIBOSYL)-5-[(5-PHOSPHORIBOSYLAMINO)METHYLIDENEAMINO] IMIDAZOLE-4-CARBOXAMIDE ISOMERASE"/>
    <property type="match status" value="1"/>
</dbReference>
<keyword evidence="6" id="KW-0413">Isomerase</keyword>
<evidence type="ECO:0000256" key="4">
    <source>
        <dbReference type="ARBA" id="ARBA00029440"/>
    </source>
</evidence>
<keyword evidence="2 5" id="KW-0028">Amino-acid biosynthesis</keyword>
<accession>A0ABQ2F7E1</accession>
<evidence type="ECO:0000256" key="3">
    <source>
        <dbReference type="ARBA" id="ARBA00023102"/>
    </source>
</evidence>
<evidence type="ECO:0000313" key="6">
    <source>
        <dbReference type="EMBL" id="GGK61214.1"/>
    </source>
</evidence>
<dbReference type="RefSeq" id="WP_022920798.1">
    <property type="nucleotide sequence ID" value="NZ_BMLB01000002.1"/>
</dbReference>
<dbReference type="InterPro" id="IPR011060">
    <property type="entry name" value="RibuloseP-bd_barrel"/>
</dbReference>
<reference evidence="7" key="1">
    <citation type="journal article" date="2019" name="Int. J. Syst. Evol. Microbiol.">
        <title>The Global Catalogue of Microorganisms (GCM) 10K type strain sequencing project: providing services to taxonomists for standard genome sequencing and annotation.</title>
        <authorList>
            <consortium name="The Broad Institute Genomics Platform"/>
            <consortium name="The Broad Institute Genome Sequencing Center for Infectious Disease"/>
            <person name="Wu L."/>
            <person name="Ma J."/>
        </authorList>
    </citation>
    <scope>NUCLEOTIDE SEQUENCE [LARGE SCALE GENOMIC DNA]</scope>
    <source>
        <strain evidence="7">CGMCC 1.5362</strain>
    </source>
</reference>
<sequence length="236" mass="24351">MSPVLELLAAVDVAGRRATQVVDGGDDDPAGVARRWVEQGAGWVHLVDLDRAYRRGSDLPYLAELVAGLPVPVQLSGGLDTPEAAEEALATGARRVNLAVTALRDPVWVVDLVREHGDRVAVGLDVTGDQVVARGSGEVLGSLEEVLTTVEGHLADTPPGAYVVADAARDGRLGGVDPALFRAVVERLNAPVVASGGVAGIPDLLALRDAGVSGVVLGAALHHGRFTLPDALEALR</sequence>
<name>A0ABQ2F7E1_9MICO</name>
<dbReference type="InterPro" id="IPR013785">
    <property type="entry name" value="Aldolase_TIM"/>
</dbReference>
<dbReference type="SUPFAM" id="SSF51366">
    <property type="entry name" value="Ribulose-phoshate binding barrel"/>
    <property type="match status" value="1"/>
</dbReference>
<keyword evidence="7" id="KW-1185">Reference proteome</keyword>
<comment type="similarity">
    <text evidence="1 5">Belongs to the HisA/HisF family.</text>
</comment>
<keyword evidence="3 5" id="KW-0368">Histidine biosynthesis</keyword>
<dbReference type="GO" id="GO:0016853">
    <property type="term" value="F:isomerase activity"/>
    <property type="evidence" value="ECO:0007669"/>
    <property type="project" value="UniProtKB-KW"/>
</dbReference>
<comment type="caution">
    <text evidence="6">The sequence shown here is derived from an EMBL/GenBank/DDBJ whole genome shotgun (WGS) entry which is preliminary data.</text>
</comment>
<evidence type="ECO:0000256" key="2">
    <source>
        <dbReference type="ARBA" id="ARBA00022605"/>
    </source>
</evidence>
<comment type="pathway">
    <text evidence="4">Amino-acid biosynthesis.</text>
</comment>
<evidence type="ECO:0000256" key="1">
    <source>
        <dbReference type="ARBA" id="ARBA00009667"/>
    </source>
</evidence>
<gene>
    <name evidence="6" type="primary">hisA</name>
    <name evidence="6" type="ORF">GCM10011509_06890</name>
</gene>
<dbReference type="PANTHER" id="PTHR43090:SF2">
    <property type="entry name" value="1-(5-PHOSPHORIBOSYL)-5-[(5-PHOSPHORIBOSYLAMINO)METHYLIDENEAMINO] IMIDAZOLE-4-CARBOXAMIDE ISOMERASE"/>
    <property type="match status" value="1"/>
</dbReference>
<proteinExistence type="inferred from homology"/>
<dbReference type="InterPro" id="IPR006062">
    <property type="entry name" value="His_biosynth"/>
</dbReference>
<dbReference type="Gene3D" id="3.20.20.70">
    <property type="entry name" value="Aldolase class I"/>
    <property type="match status" value="1"/>
</dbReference>
<protein>
    <submittedName>
        <fullName evidence="6">1-(5-phosphoribosyl)-5-[(5-phosphoribosylamino) methylideneamino] imidazole-4-carboxamide isomerase</fullName>
    </submittedName>
</protein>